<gene>
    <name evidence="2" type="ORF">PFICI_15247</name>
</gene>
<feature type="region of interest" description="Disordered" evidence="1">
    <location>
        <begin position="1"/>
        <end position="35"/>
    </location>
</feature>
<dbReference type="Gene3D" id="3.30.428.10">
    <property type="entry name" value="HIT-like"/>
    <property type="match status" value="1"/>
</dbReference>
<dbReference type="EMBL" id="KI912124">
    <property type="protein sequence ID" value="ETS73072.1"/>
    <property type="molecule type" value="Genomic_DNA"/>
</dbReference>
<keyword evidence="3" id="KW-1185">Reference proteome</keyword>
<proteinExistence type="predicted"/>
<dbReference type="InterPro" id="IPR036265">
    <property type="entry name" value="HIT-like_sf"/>
</dbReference>
<dbReference type="HOGENOM" id="CLU_930989_0_0_1"/>
<sequence length="299" mass="33953">MTPAPDRRGAAASEQTGPNQEPTTEQKTEQADLQQQQETLAMRHENHPAYVAERLQLEQRGFIGKSDQIARQIVAWQQLAPDEKQHTVPVKKWEKNIIAEDGRVEIISNWASFDVLQYQDKPASAGMSMIHLLAIPRNYIFNGVDLDEESVDILDDMISLFEVSWKDPAIRLKILDSQREAINRRAEATKGQPFTNEAHQVALDHYAWLESTINDLDAGDFCYGLHLHPDNSADYLHLHIIAAPYEFRKYSTSKHDKKTKDAIEVRDFIKRAAQDQRATMPRTPSISDEASKRSPVAAT</sequence>
<evidence type="ECO:0000256" key="1">
    <source>
        <dbReference type="SAM" id="MobiDB-lite"/>
    </source>
</evidence>
<dbReference type="Proteomes" id="UP000030651">
    <property type="component" value="Unassembled WGS sequence"/>
</dbReference>
<reference evidence="3" key="1">
    <citation type="journal article" date="2015" name="BMC Genomics">
        <title>Genomic and transcriptomic analysis of the endophytic fungus Pestalotiopsis fici reveals its lifestyle and high potential for synthesis of natural products.</title>
        <authorList>
            <person name="Wang X."/>
            <person name="Zhang X."/>
            <person name="Liu L."/>
            <person name="Xiang M."/>
            <person name="Wang W."/>
            <person name="Sun X."/>
            <person name="Che Y."/>
            <person name="Guo L."/>
            <person name="Liu G."/>
            <person name="Guo L."/>
            <person name="Wang C."/>
            <person name="Yin W.B."/>
            <person name="Stadler M."/>
            <person name="Zhang X."/>
            <person name="Liu X."/>
        </authorList>
    </citation>
    <scope>NUCLEOTIDE SEQUENCE [LARGE SCALE GENOMIC DNA]</scope>
    <source>
        <strain evidence="3">W106-1 / CGMCC3.15140</strain>
    </source>
</reference>
<evidence type="ECO:0008006" key="4">
    <source>
        <dbReference type="Google" id="ProtNLM"/>
    </source>
</evidence>
<dbReference type="RefSeq" id="XP_007842019.1">
    <property type="nucleotide sequence ID" value="XM_007843828.1"/>
</dbReference>
<evidence type="ECO:0000313" key="2">
    <source>
        <dbReference type="EMBL" id="ETS73072.1"/>
    </source>
</evidence>
<feature type="region of interest" description="Disordered" evidence="1">
    <location>
        <begin position="273"/>
        <end position="299"/>
    </location>
</feature>
<dbReference type="InParanoid" id="W3WIT4"/>
<evidence type="ECO:0000313" key="3">
    <source>
        <dbReference type="Proteomes" id="UP000030651"/>
    </source>
</evidence>
<accession>W3WIT4</accession>
<dbReference type="KEGG" id="pfy:PFICI_15247"/>
<feature type="compositionally biased region" description="Polar residues" evidence="1">
    <location>
        <begin position="13"/>
        <end position="23"/>
    </location>
</feature>
<dbReference type="OrthoDB" id="1915375at2759"/>
<protein>
    <recommendedName>
        <fullName evidence="4">HIT domain-containing protein</fullName>
    </recommendedName>
</protein>
<dbReference type="GeneID" id="19280260"/>
<organism evidence="2 3">
    <name type="scientific">Pestalotiopsis fici (strain W106-1 / CGMCC3.15140)</name>
    <dbReference type="NCBI Taxonomy" id="1229662"/>
    <lineage>
        <taxon>Eukaryota</taxon>
        <taxon>Fungi</taxon>
        <taxon>Dikarya</taxon>
        <taxon>Ascomycota</taxon>
        <taxon>Pezizomycotina</taxon>
        <taxon>Sordariomycetes</taxon>
        <taxon>Xylariomycetidae</taxon>
        <taxon>Amphisphaeriales</taxon>
        <taxon>Sporocadaceae</taxon>
        <taxon>Pestalotiopsis</taxon>
    </lineage>
</organism>
<name>W3WIT4_PESFW</name>
<dbReference type="AlphaFoldDB" id="W3WIT4"/>